<evidence type="ECO:0000256" key="5">
    <source>
        <dbReference type="ARBA" id="ARBA00023125"/>
    </source>
</evidence>
<sequence>MPRNETARPGKRPLRNLSAQQKIDAIRRVHEGESKAAVARDIDVPESTLRGWCKSEHKLRSQAGNLRNFEQEVSPSSSESERSSPSSSSPSVSNLPANGVNIAMSSTAPTEDPEPSSAAKRLRVDNGITPAINIGAQAARVPYNGDISGQLLSNCNLYSFLGNTEVTKKLQAIQDHLLLMQKQNSFLSLFSPAPATTSSAVGLIENGLQYTRNNGVLMNNTTKKKHSTSSLMPDTPRNSRRQNSSSPAMDSPGTSGTSSTSLINGTQADPSISKKHELPKSVEQIAASLGPMQYLQPGQTTNTQLDAMVLQWNMFQQLANVNAPNTRNFNRQLLDNVLYNNNNNNNNLHQNNNNQSSNNTENDNGGQPPPELQEAIEHGDVFVNWLQSRGTPISTFAQVNEIKKILSNMKQMAQNRDKVRREKSTS</sequence>
<protein>
    <submittedName>
        <fullName evidence="10">Protein distal antenna</fullName>
    </submittedName>
</protein>
<dbReference type="GO" id="GO:0005634">
    <property type="term" value="C:nucleus"/>
    <property type="evidence" value="ECO:0007669"/>
    <property type="project" value="UniProtKB-SubCell"/>
</dbReference>
<evidence type="ECO:0000256" key="7">
    <source>
        <dbReference type="PROSITE-ProRule" id="PRU00320"/>
    </source>
</evidence>
<evidence type="ECO:0000313" key="13">
    <source>
        <dbReference type="Proteomes" id="UP000279307"/>
    </source>
</evidence>
<dbReference type="Proteomes" id="UP000053097">
    <property type="component" value="Unassembled WGS sequence"/>
</dbReference>
<keyword evidence="7" id="KW-0539">Nucleus</keyword>
<dbReference type="EMBL" id="KK107072">
    <property type="protein sequence ID" value="EZA60665.1"/>
    <property type="molecule type" value="Genomic_DNA"/>
</dbReference>
<reference evidence="11 13" key="2">
    <citation type="journal article" date="2018" name="Genome Res.">
        <title>The genomic architecture and molecular evolution of ant odorant receptors.</title>
        <authorList>
            <person name="McKenzie S.K."/>
            <person name="Kronauer D.J.C."/>
        </authorList>
    </citation>
    <scope>NUCLEOTIDE SEQUENCE [LARGE SCALE GENOMIC DNA]</scope>
    <source>
        <strain evidence="11">Clonal line C1</strain>
    </source>
</reference>
<feature type="region of interest" description="Disordered" evidence="8">
    <location>
        <begin position="1"/>
        <end position="119"/>
    </location>
</feature>
<feature type="compositionally biased region" description="Basic and acidic residues" evidence="8">
    <location>
        <begin position="24"/>
        <end position="43"/>
    </location>
</feature>
<name>A0A026WX86_OOCBI</name>
<dbReference type="PANTHER" id="PTHR33215:SF13">
    <property type="entry name" value="PROTEIN DISTAL ANTENNA"/>
    <property type="match status" value="1"/>
</dbReference>
<dbReference type="Proteomes" id="UP000279307">
    <property type="component" value="Chromosome 7"/>
</dbReference>
<dbReference type="EMBL" id="QOIP01000007">
    <property type="protein sequence ID" value="RLU21027.1"/>
    <property type="molecule type" value="Genomic_DNA"/>
</dbReference>
<dbReference type="OrthoDB" id="6624814at2759"/>
<evidence type="ECO:0000313" key="12">
    <source>
        <dbReference type="Proteomes" id="UP000053097"/>
    </source>
</evidence>
<evidence type="ECO:0000259" key="9">
    <source>
        <dbReference type="PROSITE" id="PS50960"/>
    </source>
</evidence>
<feature type="compositionally biased region" description="Low complexity" evidence="8">
    <location>
        <begin position="340"/>
        <end position="364"/>
    </location>
</feature>
<evidence type="ECO:0000256" key="3">
    <source>
        <dbReference type="ARBA" id="ARBA00022553"/>
    </source>
</evidence>
<evidence type="ECO:0000256" key="6">
    <source>
        <dbReference type="ARBA" id="ARBA00023163"/>
    </source>
</evidence>
<evidence type="ECO:0000256" key="2">
    <source>
        <dbReference type="ARBA" id="ARBA00022473"/>
    </source>
</evidence>
<feature type="region of interest" description="Disordered" evidence="8">
    <location>
        <begin position="340"/>
        <end position="372"/>
    </location>
</feature>
<keyword evidence="2" id="KW-0217">Developmental protein</keyword>
<dbReference type="InterPro" id="IPR007889">
    <property type="entry name" value="HTH_Psq"/>
</dbReference>
<keyword evidence="12" id="KW-1185">Reference proteome</keyword>
<feature type="compositionally biased region" description="Low complexity" evidence="8">
    <location>
        <begin position="241"/>
        <end position="261"/>
    </location>
</feature>
<dbReference type="AlphaFoldDB" id="A0A026WX86"/>
<gene>
    <name evidence="11" type="ORF">DMN91_007643</name>
    <name evidence="10" type="ORF">X777_14271</name>
</gene>
<reference evidence="11" key="3">
    <citation type="submission" date="2018-07" db="EMBL/GenBank/DDBJ databases">
        <authorList>
            <person name="Mckenzie S.K."/>
            <person name="Kronauer D.J.C."/>
        </authorList>
    </citation>
    <scope>NUCLEOTIDE SEQUENCE</scope>
    <source>
        <strain evidence="11">Clonal line C1</strain>
    </source>
</reference>
<evidence type="ECO:0000313" key="11">
    <source>
        <dbReference type="EMBL" id="RLU21027.1"/>
    </source>
</evidence>
<organism evidence="10 12">
    <name type="scientific">Ooceraea biroi</name>
    <name type="common">Clonal raider ant</name>
    <name type="synonym">Cerapachys biroi</name>
    <dbReference type="NCBI Taxonomy" id="2015173"/>
    <lineage>
        <taxon>Eukaryota</taxon>
        <taxon>Metazoa</taxon>
        <taxon>Ecdysozoa</taxon>
        <taxon>Arthropoda</taxon>
        <taxon>Hexapoda</taxon>
        <taxon>Insecta</taxon>
        <taxon>Pterygota</taxon>
        <taxon>Neoptera</taxon>
        <taxon>Endopterygota</taxon>
        <taxon>Hymenoptera</taxon>
        <taxon>Apocrita</taxon>
        <taxon>Aculeata</taxon>
        <taxon>Formicoidea</taxon>
        <taxon>Formicidae</taxon>
        <taxon>Dorylinae</taxon>
        <taxon>Ooceraea</taxon>
    </lineage>
</organism>
<dbReference type="OMA" id="PYNGDIS"/>
<feature type="DNA-binding region" description="H-T-H motif" evidence="7">
    <location>
        <begin position="35"/>
        <end position="55"/>
    </location>
</feature>
<accession>A0A026WX86</accession>
<keyword evidence="6" id="KW-0804">Transcription</keyword>
<proteinExistence type="predicted"/>
<keyword evidence="3" id="KW-0597">Phosphoprotein</keyword>
<feature type="compositionally biased region" description="Low complexity" evidence="8">
    <location>
        <begin position="72"/>
        <end position="93"/>
    </location>
</feature>
<dbReference type="SUPFAM" id="SSF46689">
    <property type="entry name" value="Homeodomain-like"/>
    <property type="match status" value="1"/>
</dbReference>
<dbReference type="InterPro" id="IPR051839">
    <property type="entry name" value="RD_transcriptional_regulator"/>
</dbReference>
<feature type="region of interest" description="Disordered" evidence="8">
    <location>
        <begin position="215"/>
        <end position="277"/>
    </location>
</feature>
<keyword evidence="5 7" id="KW-0238">DNA-binding</keyword>
<dbReference type="InterPro" id="IPR036388">
    <property type="entry name" value="WH-like_DNA-bd_sf"/>
</dbReference>
<evidence type="ECO:0000256" key="1">
    <source>
        <dbReference type="ARBA" id="ARBA00004123"/>
    </source>
</evidence>
<keyword evidence="4" id="KW-0805">Transcription regulation</keyword>
<evidence type="ECO:0000313" key="10">
    <source>
        <dbReference type="EMBL" id="EZA60665.1"/>
    </source>
</evidence>
<reference evidence="10 12" key="1">
    <citation type="journal article" date="2014" name="Curr. Biol.">
        <title>The genome of the clonal raider ant Cerapachys biroi.</title>
        <authorList>
            <person name="Oxley P.R."/>
            <person name="Ji L."/>
            <person name="Fetter-Pruneda I."/>
            <person name="McKenzie S.K."/>
            <person name="Li C."/>
            <person name="Hu H."/>
            <person name="Zhang G."/>
            <person name="Kronauer D.J."/>
        </authorList>
    </citation>
    <scope>NUCLEOTIDE SEQUENCE [LARGE SCALE GENOMIC DNA]</scope>
</reference>
<evidence type="ECO:0000256" key="8">
    <source>
        <dbReference type="SAM" id="MobiDB-lite"/>
    </source>
</evidence>
<dbReference type="Gene3D" id="1.10.10.10">
    <property type="entry name" value="Winged helix-like DNA-binding domain superfamily/Winged helix DNA-binding domain"/>
    <property type="match status" value="1"/>
</dbReference>
<dbReference type="PANTHER" id="PTHR33215">
    <property type="entry name" value="PROTEIN DISTAL ANTENNA"/>
    <property type="match status" value="1"/>
</dbReference>
<comment type="subcellular location">
    <subcellularLocation>
        <location evidence="1 7">Nucleus</location>
    </subcellularLocation>
</comment>
<feature type="domain" description="HTH psq-type" evidence="9">
    <location>
        <begin position="8"/>
        <end position="59"/>
    </location>
</feature>
<evidence type="ECO:0000256" key="4">
    <source>
        <dbReference type="ARBA" id="ARBA00023015"/>
    </source>
</evidence>
<dbReference type="InterPro" id="IPR009057">
    <property type="entry name" value="Homeodomain-like_sf"/>
</dbReference>
<dbReference type="Pfam" id="PF04218">
    <property type="entry name" value="CENP-B_N"/>
    <property type="match status" value="1"/>
</dbReference>
<dbReference type="GO" id="GO:0003677">
    <property type="term" value="F:DNA binding"/>
    <property type="evidence" value="ECO:0007669"/>
    <property type="project" value="UniProtKB-UniRule"/>
</dbReference>
<dbReference type="PROSITE" id="PS50960">
    <property type="entry name" value="HTH_PSQ"/>
    <property type="match status" value="1"/>
</dbReference>